<accession>A0A2H6BWS9</accession>
<dbReference type="SUPFAM" id="SSF88723">
    <property type="entry name" value="PIN domain-like"/>
    <property type="match status" value="1"/>
</dbReference>
<dbReference type="InterPro" id="IPR002716">
    <property type="entry name" value="PIN_dom"/>
</dbReference>
<organism evidence="1 2">
    <name type="scientific">Microcystis aeruginosa NIES-298</name>
    <dbReference type="NCBI Taxonomy" id="449468"/>
    <lineage>
        <taxon>Bacteria</taxon>
        <taxon>Bacillati</taxon>
        <taxon>Cyanobacteriota</taxon>
        <taxon>Cyanophyceae</taxon>
        <taxon>Oscillatoriophycideae</taxon>
        <taxon>Chroococcales</taxon>
        <taxon>Microcystaceae</taxon>
        <taxon>Microcystis</taxon>
    </lineage>
</organism>
<dbReference type="RefSeq" id="WP_103113078.1">
    <property type="nucleotide sequence ID" value="NZ_BEIU01000014.1"/>
</dbReference>
<dbReference type="Pfam" id="PF01850">
    <property type="entry name" value="PIN"/>
    <property type="match status" value="1"/>
</dbReference>
<evidence type="ECO:0000313" key="2">
    <source>
        <dbReference type="Proteomes" id="UP000236321"/>
    </source>
</evidence>
<proteinExistence type="predicted"/>
<comment type="caution">
    <text evidence="1">The sequence shown here is derived from an EMBL/GenBank/DDBJ whole genome shotgun (WGS) entry which is preliminary data.</text>
</comment>
<reference evidence="2" key="1">
    <citation type="submission" date="2017-12" db="EMBL/GenBank/DDBJ databases">
        <title>Improved Draft Genome Sequence of Microcystis aeruginosa NIES-298, a Microcystin-Producing Cyanobacterium from Lake Kasumigaura, Japan.</title>
        <authorList>
            <person name="Yamaguchi H."/>
            <person name="Suzuki S."/>
            <person name="Kawachi M."/>
        </authorList>
    </citation>
    <scope>NUCLEOTIDE SEQUENCE [LARGE SCALE GENOMIC DNA]</scope>
    <source>
        <strain evidence="2">NIES-298</strain>
    </source>
</reference>
<dbReference type="AlphaFoldDB" id="A0A2H6BWS9"/>
<gene>
    <name evidence="1" type="ORF">BGM30_37300</name>
</gene>
<dbReference type="InterPro" id="IPR029060">
    <property type="entry name" value="PIN-like_dom_sf"/>
</dbReference>
<evidence type="ECO:0000313" key="1">
    <source>
        <dbReference type="EMBL" id="GBD54637.1"/>
    </source>
</evidence>
<protein>
    <submittedName>
        <fullName evidence="1">PIN domain protein</fullName>
    </submittedName>
</protein>
<dbReference type="EMBL" id="BEYQ01000013">
    <property type="protein sequence ID" value="GBD54637.1"/>
    <property type="molecule type" value="Genomic_DNA"/>
</dbReference>
<dbReference type="Proteomes" id="UP000236321">
    <property type="component" value="Unassembled WGS sequence"/>
</dbReference>
<sequence>MRRLVLDAGPLIALLSSQDNYHKEAIKGFAQLPQEFGEVLTPLPILFEVYKFVAREQCPQVAQKALTIIKEETTIVPLEMETMQTTFDLVIQMTNWQGSLEDASVVVIAQKFNALIWTLDYRDLTWFKNIELWTPST</sequence>
<dbReference type="Gene3D" id="3.40.50.1010">
    <property type="entry name" value="5'-nuclease"/>
    <property type="match status" value="1"/>
</dbReference>
<name>A0A2H6BWS9_MICAE</name>